<evidence type="ECO:0000256" key="2">
    <source>
        <dbReference type="ARBA" id="ARBA00022614"/>
    </source>
</evidence>
<gene>
    <name evidence="5" type="primary">LOC109378001</name>
</gene>
<evidence type="ECO:0000256" key="1">
    <source>
        <dbReference type="ARBA" id="ARBA00009608"/>
    </source>
</evidence>
<dbReference type="PANTHER" id="PTHR14224">
    <property type="entry name" value="SIMILAR TO PREFERENTIALLY EXPRESSED ANTIGEN IN MELANOMA-LIKE 3"/>
    <property type="match status" value="1"/>
</dbReference>
<organism evidence="4 5">
    <name type="scientific">Hipposideros armiger</name>
    <name type="common">Great Himalayan leaf-nosed bat</name>
    <dbReference type="NCBI Taxonomy" id="186990"/>
    <lineage>
        <taxon>Eukaryota</taxon>
        <taxon>Metazoa</taxon>
        <taxon>Chordata</taxon>
        <taxon>Craniata</taxon>
        <taxon>Vertebrata</taxon>
        <taxon>Euteleostomi</taxon>
        <taxon>Mammalia</taxon>
        <taxon>Eutheria</taxon>
        <taxon>Laurasiatheria</taxon>
        <taxon>Chiroptera</taxon>
        <taxon>Yinpterochiroptera</taxon>
        <taxon>Rhinolophoidea</taxon>
        <taxon>Hipposideridae</taxon>
        <taxon>Hipposideros</taxon>
    </lineage>
</organism>
<dbReference type="SUPFAM" id="SSF52047">
    <property type="entry name" value="RNI-like"/>
    <property type="match status" value="1"/>
</dbReference>
<dbReference type="GO" id="GO:0008284">
    <property type="term" value="P:positive regulation of cell population proliferation"/>
    <property type="evidence" value="ECO:0007669"/>
    <property type="project" value="InterPro"/>
</dbReference>
<evidence type="ECO:0000256" key="3">
    <source>
        <dbReference type="ARBA" id="ARBA00022737"/>
    </source>
</evidence>
<dbReference type="RefSeq" id="XP_019490011.1">
    <property type="nucleotide sequence ID" value="XM_019634466.1"/>
</dbReference>
<keyword evidence="2" id="KW-0433">Leucine-rich repeat</keyword>
<dbReference type="GO" id="GO:0045892">
    <property type="term" value="P:negative regulation of DNA-templated transcription"/>
    <property type="evidence" value="ECO:0007669"/>
    <property type="project" value="InterPro"/>
</dbReference>
<dbReference type="InterPro" id="IPR032675">
    <property type="entry name" value="LRR_dom_sf"/>
</dbReference>
<name>A0A8B7QN19_HIPAR</name>
<dbReference type="AlphaFoldDB" id="A0A8B7QN19"/>
<dbReference type="InterPro" id="IPR050694">
    <property type="entry name" value="LRRC14/PRAME"/>
</dbReference>
<proteinExistence type="inferred from homology"/>
<dbReference type="Proteomes" id="UP000694851">
    <property type="component" value="Unplaced"/>
</dbReference>
<dbReference type="GO" id="GO:0043066">
    <property type="term" value="P:negative regulation of apoptotic process"/>
    <property type="evidence" value="ECO:0007669"/>
    <property type="project" value="InterPro"/>
</dbReference>
<dbReference type="PIRSF" id="PIRSF038286">
    <property type="entry name" value="PRAME"/>
    <property type="match status" value="1"/>
</dbReference>
<dbReference type="KEGG" id="hai:109378001"/>
<dbReference type="FunFam" id="3.80.10.10:FF:000354">
    <property type="entry name" value="Melanoma antigen preferentially expressed in tumors"/>
    <property type="match status" value="1"/>
</dbReference>
<reference evidence="5" key="1">
    <citation type="submission" date="2025-08" db="UniProtKB">
        <authorList>
            <consortium name="RefSeq"/>
        </authorList>
    </citation>
    <scope>IDENTIFICATION</scope>
    <source>
        <tissue evidence="5">Muscle</tissue>
    </source>
</reference>
<evidence type="ECO:0000313" key="4">
    <source>
        <dbReference type="Proteomes" id="UP000694851"/>
    </source>
</evidence>
<accession>A0A8B7QN19</accession>
<sequence length="512" mass="58298">MRPRLPQRMFLQGVFQSRFIRMTFPDPGRLVELACQSLLREEAMAIAALESLPVELFPPLFVAAFAGRHSKTLKAMVQAWPFPCLPMGALMKEQQPYHEIIQAALDGLDVLLSQEARPRRWKLQMLDLQKNSHQDFWARWSGTKSSMCSLLEPEMVQPMKKRQKVDSSGVWSKPPSASMEVFIDLYLKEGTPDKSIRYLIKKVRQKRGLLHLCCEKLQISSVSVQNIRILQMVQLDSVLDLEVNCTWKLFALEKFIPYLGQMGNLHRLTLSHIYMSFHITPEQEEQCASQFSSQFLSLLHLQELYLDSISFLQGHLDQLLRCLKTPLETLSITNCLLSEIDLMNLSQSLNVSQLKDLSLTGVNLTSVSYESLQVLLERASATLQDLELDDCGIMDIEFTAILRILSHCSQLTTFSFCGNPVSVAVLEDLLRHTTGLRKLSQVLYPAPVESYQDIRGNLDLGILAQMHIRLRQVLQELGRPGVIWFGANHCANCGNRLFYDPDPILCHCYMSV</sequence>
<dbReference type="GO" id="GO:0005737">
    <property type="term" value="C:cytoplasm"/>
    <property type="evidence" value="ECO:0007669"/>
    <property type="project" value="TreeGrafter"/>
</dbReference>
<evidence type="ECO:0000313" key="5">
    <source>
        <dbReference type="RefSeq" id="XP_019490011.1"/>
    </source>
</evidence>
<dbReference type="GeneID" id="109378001"/>
<keyword evidence="4" id="KW-1185">Reference proteome</keyword>
<dbReference type="InterPro" id="IPR026271">
    <property type="entry name" value="PRAME"/>
</dbReference>
<keyword evidence="3" id="KW-0677">Repeat</keyword>
<dbReference type="GO" id="GO:0045596">
    <property type="term" value="P:negative regulation of cell differentiation"/>
    <property type="evidence" value="ECO:0007669"/>
    <property type="project" value="InterPro"/>
</dbReference>
<dbReference type="OrthoDB" id="9709435at2759"/>
<comment type="similarity">
    <text evidence="1">Belongs to the PRAME family.</text>
</comment>
<dbReference type="Gene3D" id="3.80.10.10">
    <property type="entry name" value="Ribonuclease Inhibitor"/>
    <property type="match status" value="1"/>
</dbReference>
<protein>
    <submittedName>
        <fullName evidence="5">Melanoma antigen preferentially expressed in tumors-like</fullName>
    </submittedName>
</protein>
<dbReference type="PANTHER" id="PTHR14224:SF24">
    <property type="entry name" value="MELANOMA ANTIGEN PREFERENTIALLY EXPRESSED IN TUMORS"/>
    <property type="match status" value="1"/>
</dbReference>